<dbReference type="InterPro" id="IPR051421">
    <property type="entry name" value="RNA_Proc_DNA_Dmg_Regulator"/>
</dbReference>
<evidence type="ECO:0000256" key="21">
    <source>
        <dbReference type="SAM" id="MobiDB-lite"/>
    </source>
</evidence>
<dbReference type="InterPro" id="IPR025086">
    <property type="entry name" value="SDE2/SF3A3_SAP"/>
</dbReference>
<evidence type="ECO:0000256" key="16">
    <source>
        <dbReference type="ARBA" id="ARBA00034556"/>
    </source>
</evidence>
<keyword evidence="13" id="KW-0508">mRNA splicing</keyword>
<feature type="region of interest" description="Disordered" evidence="21">
    <location>
        <begin position="211"/>
        <end position="402"/>
    </location>
</feature>
<evidence type="ECO:0000256" key="9">
    <source>
        <dbReference type="ARBA" id="ARBA00022776"/>
    </source>
</evidence>
<dbReference type="GO" id="GO:0003723">
    <property type="term" value="F:RNA binding"/>
    <property type="evidence" value="ECO:0007669"/>
    <property type="project" value="UniProtKB-KW"/>
</dbReference>
<name>A0AAV6GW92_9TELE</name>
<sequence length="464" mass="49620">MKQHWMHKAPLASCDVFCYICPSGLPYRKRNIQSSNMEVFVISPSLQSRSLTFLPGSTVQNVIELFTLEDGIPTTDFYVKNNGRLSSGEEQLQTGAVYRLEPRLFGGKGGFGSMLRALGAQIEKTTNREACRDLSGRRLRDVNHEKEMAEWLKKQADREAEKEQRRLDRLQRKLAEPKHYFSDPDYERQCHDLSERLEDSVLRGMQAASSGLVQADEGPSRKRPAAATVPKATSAPKPGKKKCLWTGMGDLAGSDVDSDSASDDGDDGASPCASSSASCSSGGYTAPKSAAAAAVAHITPHTSQESPSSSSSSSSGASSPQRSPAQEPHPGQSQGEAPQQEEAQEGTPASGEAQAAGPAQAEVEAETEKPEEKMDTESQEAASSSTKSTEPEVPAGPVDLSAVDSVEQLEAMGLDRLKGALMERGMKCGGTLQERAARLFSVRGLAPNQIDPALLAKPAKGKKK</sequence>
<feature type="compositionally biased region" description="Low complexity" evidence="21">
    <location>
        <begin position="303"/>
        <end position="362"/>
    </location>
</feature>
<evidence type="ECO:0000256" key="4">
    <source>
        <dbReference type="ARBA" id="ARBA00022490"/>
    </source>
</evidence>
<feature type="domain" description="SDE2/SF3A3 SAP" evidence="22">
    <location>
        <begin position="379"/>
        <end position="457"/>
    </location>
</feature>
<dbReference type="GO" id="GO:0006397">
    <property type="term" value="P:mRNA processing"/>
    <property type="evidence" value="ECO:0007669"/>
    <property type="project" value="UniProtKB-KW"/>
</dbReference>
<keyword evidence="12" id="KW-0238">DNA-binding</keyword>
<dbReference type="InterPro" id="IPR053821">
    <property type="entry name" value="Sde2_Ubi"/>
</dbReference>
<comment type="caution">
    <text evidence="25">The sequence shown here is derived from an EMBL/GenBank/DDBJ whole genome shotgun (WGS) entry which is preliminary data.</text>
</comment>
<comment type="subcellular location">
    <subcellularLocation>
        <location evidence="2">Cytoplasm</location>
    </subcellularLocation>
    <subcellularLocation>
        <location evidence="1">Nucleus</location>
    </subcellularLocation>
</comment>
<evidence type="ECO:0000256" key="1">
    <source>
        <dbReference type="ARBA" id="ARBA00004123"/>
    </source>
</evidence>
<dbReference type="InterPro" id="IPR053822">
    <property type="entry name" value="SDE2-like_dom"/>
</dbReference>
<comment type="function">
    <text evidence="18">Inhibits translesion DNA synthesis by preventing monoubiquitination of PCNA, this is necessary to counteract damage due to ultraviolet light-induced replication stress. SDE2 is cleaved following PCNA binding, and its complete degradation is necessary to allow S-phase progression following DNA damage.</text>
</comment>
<evidence type="ECO:0000256" key="15">
    <source>
        <dbReference type="ARBA" id="ARBA00023306"/>
    </source>
</evidence>
<evidence type="ECO:0000313" key="26">
    <source>
        <dbReference type="Proteomes" id="UP000823561"/>
    </source>
</evidence>
<dbReference type="PANTHER" id="PTHR12786:SF1">
    <property type="entry name" value="SPLICING REGULATOR SDE2"/>
    <property type="match status" value="1"/>
</dbReference>
<comment type="similarity">
    <text evidence="3">Belongs to the SDE2 family.</text>
</comment>
<feature type="coiled-coil region" evidence="20">
    <location>
        <begin position="146"/>
        <end position="173"/>
    </location>
</feature>
<keyword evidence="7" id="KW-0507">mRNA processing</keyword>
<gene>
    <name evidence="25" type="ORF">AALO_G00092830</name>
</gene>
<keyword evidence="6" id="KW-0132">Cell division</keyword>
<keyword evidence="14" id="KW-0539">Nucleus</keyword>
<feature type="compositionally biased region" description="Acidic residues" evidence="21">
    <location>
        <begin position="256"/>
        <end position="267"/>
    </location>
</feature>
<evidence type="ECO:0000256" key="7">
    <source>
        <dbReference type="ARBA" id="ARBA00022664"/>
    </source>
</evidence>
<evidence type="ECO:0000256" key="6">
    <source>
        <dbReference type="ARBA" id="ARBA00022618"/>
    </source>
</evidence>
<evidence type="ECO:0000256" key="14">
    <source>
        <dbReference type="ARBA" id="ARBA00023242"/>
    </source>
</evidence>
<evidence type="ECO:0000256" key="2">
    <source>
        <dbReference type="ARBA" id="ARBA00004496"/>
    </source>
</evidence>
<accession>A0AAV6GW92</accession>
<dbReference type="Pfam" id="PF22782">
    <property type="entry name" value="SDE2"/>
    <property type="match status" value="1"/>
</dbReference>
<dbReference type="GO" id="GO:0003677">
    <property type="term" value="F:DNA binding"/>
    <property type="evidence" value="ECO:0007669"/>
    <property type="project" value="UniProtKB-KW"/>
</dbReference>
<evidence type="ECO:0000259" key="24">
    <source>
        <dbReference type="Pfam" id="PF22782"/>
    </source>
</evidence>
<dbReference type="EMBL" id="JADWDJ010000007">
    <property type="protein sequence ID" value="KAG5277917.1"/>
    <property type="molecule type" value="Genomic_DNA"/>
</dbReference>
<dbReference type="GO" id="GO:0008380">
    <property type="term" value="P:RNA splicing"/>
    <property type="evidence" value="ECO:0007669"/>
    <property type="project" value="UniProtKB-KW"/>
</dbReference>
<dbReference type="GO" id="GO:0005737">
    <property type="term" value="C:cytoplasm"/>
    <property type="evidence" value="ECO:0007669"/>
    <property type="project" value="UniProtKB-SubCell"/>
</dbReference>
<evidence type="ECO:0000256" key="10">
    <source>
        <dbReference type="ARBA" id="ARBA00022884"/>
    </source>
</evidence>
<keyword evidence="10" id="KW-0694">RNA-binding</keyword>
<feature type="domain" description="Splicing regulator SDE2 ubiquitin" evidence="23">
    <location>
        <begin position="40"/>
        <end position="104"/>
    </location>
</feature>
<evidence type="ECO:0000256" key="13">
    <source>
        <dbReference type="ARBA" id="ARBA00023187"/>
    </source>
</evidence>
<evidence type="ECO:0000256" key="8">
    <source>
        <dbReference type="ARBA" id="ARBA00022705"/>
    </source>
</evidence>
<evidence type="ECO:0000256" key="18">
    <source>
        <dbReference type="ARBA" id="ARBA00045767"/>
    </source>
</evidence>
<dbReference type="PANTHER" id="PTHR12786">
    <property type="entry name" value="SPLICING FACTOR SF3A-RELATED"/>
    <property type="match status" value="1"/>
</dbReference>
<organism evidence="25 26">
    <name type="scientific">Alosa alosa</name>
    <name type="common">allis shad</name>
    <dbReference type="NCBI Taxonomy" id="278164"/>
    <lineage>
        <taxon>Eukaryota</taxon>
        <taxon>Metazoa</taxon>
        <taxon>Chordata</taxon>
        <taxon>Craniata</taxon>
        <taxon>Vertebrata</taxon>
        <taxon>Euteleostomi</taxon>
        <taxon>Actinopterygii</taxon>
        <taxon>Neopterygii</taxon>
        <taxon>Teleostei</taxon>
        <taxon>Clupei</taxon>
        <taxon>Clupeiformes</taxon>
        <taxon>Clupeoidei</taxon>
        <taxon>Clupeidae</taxon>
        <taxon>Alosa</taxon>
    </lineage>
</organism>
<evidence type="ECO:0000256" key="3">
    <source>
        <dbReference type="ARBA" id="ARBA00008726"/>
    </source>
</evidence>
<keyword evidence="5" id="KW-0690">Ribosome biogenesis</keyword>
<evidence type="ECO:0000256" key="12">
    <source>
        <dbReference type="ARBA" id="ARBA00023125"/>
    </source>
</evidence>
<dbReference type="Pfam" id="PF22781">
    <property type="entry name" value="Sde2_N_Ubi_vert"/>
    <property type="match status" value="1"/>
</dbReference>
<feature type="compositionally biased region" description="Low complexity" evidence="21">
    <location>
        <begin position="268"/>
        <end position="283"/>
    </location>
</feature>
<protein>
    <recommendedName>
        <fullName evidence="16">Replication stress response regulator SDE2</fullName>
    </recommendedName>
</protein>
<comment type="function">
    <text evidence="19">Plays a role in pre-mRNA splicing by facilitating excision of relatively short introns featuring weak 3'-splice sites (ss) and high GC content. May recruit CACTIN to the spliceosome.</text>
</comment>
<proteinExistence type="inferred from homology"/>
<dbReference type="Proteomes" id="UP000823561">
    <property type="component" value="Chromosome 7"/>
</dbReference>
<evidence type="ECO:0000259" key="22">
    <source>
        <dbReference type="Pfam" id="PF13297"/>
    </source>
</evidence>
<dbReference type="AlphaFoldDB" id="A0AAV6GW92"/>
<dbReference type="Pfam" id="PF13297">
    <property type="entry name" value="SDE2_2C"/>
    <property type="match status" value="1"/>
</dbReference>
<reference evidence="25" key="1">
    <citation type="submission" date="2020-10" db="EMBL/GenBank/DDBJ databases">
        <title>Chromosome-scale genome assembly of the Allis shad, Alosa alosa.</title>
        <authorList>
            <person name="Margot Z."/>
            <person name="Christophe K."/>
            <person name="Cabau C."/>
            <person name="Louis A."/>
            <person name="Berthelot C."/>
            <person name="Parey E."/>
            <person name="Roest Crollius H."/>
            <person name="Montfort J."/>
            <person name="Robinson-Rechavi M."/>
            <person name="Bucao C."/>
            <person name="Bouchez O."/>
            <person name="Gislard M."/>
            <person name="Lluch J."/>
            <person name="Milhes M."/>
            <person name="Lampietro C."/>
            <person name="Lopez Roques C."/>
            <person name="Donnadieu C."/>
            <person name="Braasch I."/>
            <person name="Desvignes T."/>
            <person name="Postlethwait J."/>
            <person name="Bobe J."/>
            <person name="Guiguen Y."/>
        </authorList>
    </citation>
    <scope>NUCLEOTIDE SEQUENCE</scope>
    <source>
        <strain evidence="25">M-15738</strain>
        <tissue evidence="25">Blood</tissue>
    </source>
</reference>
<keyword evidence="11 20" id="KW-0175">Coiled coil</keyword>
<evidence type="ECO:0000256" key="19">
    <source>
        <dbReference type="ARBA" id="ARBA00045882"/>
    </source>
</evidence>
<evidence type="ECO:0000313" key="25">
    <source>
        <dbReference type="EMBL" id="KAG5277917.1"/>
    </source>
</evidence>
<evidence type="ECO:0000259" key="23">
    <source>
        <dbReference type="Pfam" id="PF22781"/>
    </source>
</evidence>
<dbReference type="GO" id="GO:0006260">
    <property type="term" value="P:DNA replication"/>
    <property type="evidence" value="ECO:0007669"/>
    <property type="project" value="UniProtKB-KW"/>
</dbReference>
<feature type="compositionally biased region" description="Polar residues" evidence="21">
    <location>
        <begin position="379"/>
        <end position="388"/>
    </location>
</feature>
<evidence type="ECO:0000256" key="11">
    <source>
        <dbReference type="ARBA" id="ARBA00023054"/>
    </source>
</evidence>
<dbReference type="GO" id="GO:0051301">
    <property type="term" value="P:cell division"/>
    <property type="evidence" value="ECO:0007669"/>
    <property type="project" value="UniProtKB-KW"/>
</dbReference>
<feature type="compositionally biased region" description="Basic and acidic residues" evidence="21">
    <location>
        <begin position="366"/>
        <end position="376"/>
    </location>
</feature>
<feature type="domain" description="SDE2-like" evidence="24">
    <location>
        <begin position="106"/>
        <end position="201"/>
    </location>
</feature>
<keyword evidence="26" id="KW-1185">Reference proteome</keyword>
<evidence type="ECO:0000256" key="20">
    <source>
        <dbReference type="SAM" id="Coils"/>
    </source>
</evidence>
<keyword evidence="15" id="KW-0131">Cell cycle</keyword>
<dbReference type="GO" id="GO:0005634">
    <property type="term" value="C:nucleus"/>
    <property type="evidence" value="ECO:0007669"/>
    <property type="project" value="UniProtKB-SubCell"/>
</dbReference>
<dbReference type="GO" id="GO:0042254">
    <property type="term" value="P:ribosome biogenesis"/>
    <property type="evidence" value="ECO:0007669"/>
    <property type="project" value="UniProtKB-KW"/>
</dbReference>
<evidence type="ECO:0000256" key="5">
    <source>
        <dbReference type="ARBA" id="ARBA00022517"/>
    </source>
</evidence>
<evidence type="ECO:0000256" key="17">
    <source>
        <dbReference type="ARBA" id="ARBA00045469"/>
    </source>
</evidence>
<keyword evidence="8" id="KW-0235">DNA replication</keyword>
<comment type="function">
    <text evidence="17">Plays a role in ribosome biogenesis by enabling SNORD3- and SNORD118-dependent cleavage of the 47S rRNA precursor. Binds ncRNA (non-coding RNA) including the snoRNAs SNORD3 and SNORD118.</text>
</comment>
<keyword evidence="9" id="KW-0498">Mitosis</keyword>
<keyword evidence="4" id="KW-0963">Cytoplasm</keyword>